<dbReference type="InterPro" id="IPR036249">
    <property type="entry name" value="Thioredoxin-like_sf"/>
</dbReference>
<gene>
    <name evidence="5" type="ORF">MmiEs2_00460</name>
</gene>
<evidence type="ECO:0000259" key="4">
    <source>
        <dbReference type="PROSITE" id="PS51352"/>
    </source>
</evidence>
<dbReference type="GO" id="GO:0015035">
    <property type="term" value="F:protein-disulfide reductase activity"/>
    <property type="evidence" value="ECO:0007669"/>
    <property type="project" value="TreeGrafter"/>
</dbReference>
<evidence type="ECO:0000313" key="6">
    <source>
        <dbReference type="Proteomes" id="UP001302662"/>
    </source>
</evidence>
<dbReference type="CDD" id="cd02947">
    <property type="entry name" value="TRX_family"/>
    <property type="match status" value="1"/>
</dbReference>
<dbReference type="EMBL" id="CP131062">
    <property type="protein sequence ID" value="WNY27869.1"/>
    <property type="molecule type" value="Genomic_DNA"/>
</dbReference>
<dbReference type="Gene3D" id="3.40.30.10">
    <property type="entry name" value="Glutaredoxin"/>
    <property type="match status" value="1"/>
</dbReference>
<evidence type="ECO:0000256" key="3">
    <source>
        <dbReference type="ARBA" id="ARBA00023157"/>
    </source>
</evidence>
<evidence type="ECO:0000256" key="1">
    <source>
        <dbReference type="ARBA" id="ARBA00022448"/>
    </source>
</evidence>
<evidence type="ECO:0000313" key="5">
    <source>
        <dbReference type="EMBL" id="WNY27869.1"/>
    </source>
</evidence>
<dbReference type="AlphaFoldDB" id="A0AA96V7A0"/>
<dbReference type="PROSITE" id="PS00194">
    <property type="entry name" value="THIOREDOXIN_1"/>
    <property type="match status" value="1"/>
</dbReference>
<keyword evidence="1" id="KW-0813">Transport</keyword>
<dbReference type="SUPFAM" id="SSF52833">
    <property type="entry name" value="Thioredoxin-like"/>
    <property type="match status" value="1"/>
</dbReference>
<dbReference type="PANTHER" id="PTHR45663:SF11">
    <property type="entry name" value="GEO12009P1"/>
    <property type="match status" value="1"/>
</dbReference>
<keyword evidence="2" id="KW-0249">Electron transport</keyword>
<protein>
    <recommendedName>
        <fullName evidence="4">Thioredoxin domain-containing protein</fullName>
    </recommendedName>
</protein>
<dbReference type="Pfam" id="PF00085">
    <property type="entry name" value="Thioredoxin"/>
    <property type="match status" value="1"/>
</dbReference>
<keyword evidence="3" id="KW-1015">Disulfide bond</keyword>
<dbReference type="PROSITE" id="PS51352">
    <property type="entry name" value="THIOREDOXIN_2"/>
    <property type="match status" value="1"/>
</dbReference>
<proteinExistence type="predicted"/>
<dbReference type="GeneID" id="85196497"/>
<dbReference type="InterPro" id="IPR017937">
    <property type="entry name" value="Thioredoxin_CS"/>
</dbReference>
<dbReference type="RefSeq" id="WP_316559442.1">
    <property type="nucleotide sequence ID" value="NZ_CP131062.1"/>
</dbReference>
<accession>A0AA96V7A0</accession>
<dbReference type="PANTHER" id="PTHR45663">
    <property type="entry name" value="GEO12009P1"/>
    <property type="match status" value="1"/>
</dbReference>
<dbReference type="Proteomes" id="UP001302662">
    <property type="component" value="Chromosome"/>
</dbReference>
<organism evidence="5 6">
    <name type="scientific">Methanimicrococcus stummii</name>
    <dbReference type="NCBI Taxonomy" id="3028294"/>
    <lineage>
        <taxon>Archaea</taxon>
        <taxon>Methanobacteriati</taxon>
        <taxon>Methanobacteriota</taxon>
        <taxon>Stenosarchaea group</taxon>
        <taxon>Methanomicrobia</taxon>
        <taxon>Methanosarcinales</taxon>
        <taxon>Methanosarcinaceae</taxon>
        <taxon>Methanimicrococcus</taxon>
    </lineage>
</organism>
<keyword evidence="6" id="KW-1185">Reference proteome</keyword>
<dbReference type="InterPro" id="IPR013766">
    <property type="entry name" value="Thioredoxin_domain"/>
</dbReference>
<name>A0AA96V7A0_9EURY</name>
<evidence type="ECO:0000256" key="2">
    <source>
        <dbReference type="ARBA" id="ARBA00022982"/>
    </source>
</evidence>
<dbReference type="GO" id="GO:0005737">
    <property type="term" value="C:cytoplasm"/>
    <property type="evidence" value="ECO:0007669"/>
    <property type="project" value="TreeGrafter"/>
</dbReference>
<dbReference type="KEGG" id="mees:MmiEs2_00460"/>
<feature type="domain" description="Thioredoxin" evidence="4">
    <location>
        <begin position="1"/>
        <end position="107"/>
    </location>
</feature>
<sequence>MTITEATAETWDALISNKEKPVMAMFYMETCPHCEKMKPVFAELDEKYGDKVSFIRINAMEYLDITKRYGIVAAPGFKFFKDGNLLNEDNPVLNAEQLEQVAKDLASGEL</sequence>
<reference evidence="5 6" key="1">
    <citation type="submission" date="2023-07" db="EMBL/GenBank/DDBJ databases">
        <title>Closed genome sequence of Methanimicrococcus sp. Es2.</title>
        <authorList>
            <person name="Protasov E."/>
            <person name="Platt K."/>
            <person name="Reeh H."/>
            <person name="Poehlein A."/>
            <person name="Daniel R."/>
            <person name="Brune A."/>
        </authorList>
    </citation>
    <scope>NUCLEOTIDE SEQUENCE [LARGE SCALE GENOMIC DNA]</scope>
    <source>
        <strain evidence="5 6">Es2</strain>
    </source>
</reference>